<name>A0AA86VX77_9FABA</name>
<dbReference type="EMBL" id="OY731400">
    <property type="protein sequence ID" value="CAJ1937528.1"/>
    <property type="molecule type" value="Genomic_DNA"/>
</dbReference>
<proteinExistence type="predicted"/>
<dbReference type="AlphaFoldDB" id="A0AA86VX77"/>
<organism evidence="1 2">
    <name type="scientific">Sphenostylis stenocarpa</name>
    <dbReference type="NCBI Taxonomy" id="92480"/>
    <lineage>
        <taxon>Eukaryota</taxon>
        <taxon>Viridiplantae</taxon>
        <taxon>Streptophyta</taxon>
        <taxon>Embryophyta</taxon>
        <taxon>Tracheophyta</taxon>
        <taxon>Spermatophyta</taxon>
        <taxon>Magnoliopsida</taxon>
        <taxon>eudicotyledons</taxon>
        <taxon>Gunneridae</taxon>
        <taxon>Pentapetalae</taxon>
        <taxon>rosids</taxon>
        <taxon>fabids</taxon>
        <taxon>Fabales</taxon>
        <taxon>Fabaceae</taxon>
        <taxon>Papilionoideae</taxon>
        <taxon>50 kb inversion clade</taxon>
        <taxon>NPAAA clade</taxon>
        <taxon>indigoferoid/millettioid clade</taxon>
        <taxon>Phaseoleae</taxon>
        <taxon>Sphenostylis</taxon>
    </lineage>
</organism>
<protein>
    <submittedName>
        <fullName evidence="1">Uncharacterized protein</fullName>
    </submittedName>
</protein>
<keyword evidence="2" id="KW-1185">Reference proteome</keyword>
<evidence type="ECO:0000313" key="1">
    <source>
        <dbReference type="EMBL" id="CAJ1937528.1"/>
    </source>
</evidence>
<dbReference type="Gramene" id="rna-AYBTSS11_LOCUS8074">
    <property type="protein sequence ID" value="CAJ1937528.1"/>
    <property type="gene ID" value="gene-AYBTSS11_LOCUS8074"/>
</dbReference>
<dbReference type="Proteomes" id="UP001189624">
    <property type="component" value="Chromosome 3"/>
</dbReference>
<reference evidence="1" key="1">
    <citation type="submission" date="2023-10" db="EMBL/GenBank/DDBJ databases">
        <authorList>
            <person name="Domelevo Entfellner J.-B."/>
        </authorList>
    </citation>
    <scope>NUCLEOTIDE SEQUENCE</scope>
</reference>
<gene>
    <name evidence="1" type="ORF">AYBTSS11_LOCUS8074</name>
</gene>
<evidence type="ECO:0000313" key="2">
    <source>
        <dbReference type="Proteomes" id="UP001189624"/>
    </source>
</evidence>
<sequence length="53" mass="5889">MKRALYSRFKFDANFLSESGLDLAVEKRTLGPALGVKKKKPSFPSLICALESE</sequence>
<accession>A0AA86VX77</accession>